<dbReference type="InterPro" id="IPR050739">
    <property type="entry name" value="MFP"/>
</dbReference>
<feature type="transmembrane region" description="Helical" evidence="2">
    <location>
        <begin position="6"/>
        <end position="24"/>
    </location>
</feature>
<dbReference type="PANTHER" id="PTHR30386">
    <property type="entry name" value="MEMBRANE FUSION SUBUNIT OF EMRAB-TOLC MULTIDRUG EFFLUX PUMP"/>
    <property type="match status" value="1"/>
</dbReference>
<dbReference type="PANTHER" id="PTHR30386:SF18">
    <property type="entry name" value="INNER MEMBRANE PROTEIN YIAV-RELATED"/>
    <property type="match status" value="1"/>
</dbReference>
<sequence>METLLVLSYAAICIFIFKVFRIPLNKWTVPTAVLGGIFLVGALVLFMNYNHPHTSLGGEYYVSTPIMPNVRGKVIEVPVTPNSPLKQGDVLFKIDPTPFQAEVSRLEAQLEETKQNVLGLEAAYKAAMSTRVKAQAERDRTYQQYRRYATGYKRGAFTKADVDNREQFYRSAEASLDAAEAEERRAKLVYESNINGQNTSIAQIEAQLVKARFDLDATVVRAPTHGFVTQVLLRPGMMAVPLPLRPVMTFINTDDEFIIGAFRQNSLLRLQPGFEADVIFRAIPGRTFKAEVVEVLPAIGEGQAQAQGVLYGTDILMRQGRPLVRFKMIDDISEYKLPLGANMEIAVYSDHAHHLAVMRKILIRMKSWQNYLYLDH</sequence>
<dbReference type="STRING" id="1654360.EA58_03040"/>
<accession>A0A066RVU4</accession>
<evidence type="ECO:0000259" key="3">
    <source>
        <dbReference type="Pfam" id="PF25917"/>
    </source>
</evidence>
<keyword evidence="2" id="KW-0812">Transmembrane</keyword>
<dbReference type="RefSeq" id="WP_036748726.1">
    <property type="nucleotide sequence ID" value="NZ_JAGSGC010000002.1"/>
</dbReference>
<evidence type="ECO:0000313" key="5">
    <source>
        <dbReference type="Proteomes" id="UP000027192"/>
    </source>
</evidence>
<keyword evidence="2" id="KW-1133">Transmembrane helix</keyword>
<dbReference type="Gene3D" id="2.40.50.100">
    <property type="match status" value="1"/>
</dbReference>
<feature type="transmembrane region" description="Helical" evidence="2">
    <location>
        <begin position="31"/>
        <end position="49"/>
    </location>
</feature>
<protein>
    <submittedName>
        <fullName evidence="4">Membrane protein</fullName>
    </submittedName>
</protein>
<comment type="similarity">
    <text evidence="1">Belongs to the membrane fusion protein (MFP) (TC 8.A.1) family.</text>
</comment>
<evidence type="ECO:0000256" key="1">
    <source>
        <dbReference type="ARBA" id="ARBA00009477"/>
    </source>
</evidence>
<dbReference type="Gene3D" id="1.10.287.470">
    <property type="entry name" value="Helix hairpin bin"/>
    <property type="match status" value="1"/>
</dbReference>
<dbReference type="SUPFAM" id="SSF111369">
    <property type="entry name" value="HlyD-like secretion proteins"/>
    <property type="match status" value="2"/>
</dbReference>
<evidence type="ECO:0000256" key="2">
    <source>
        <dbReference type="SAM" id="Phobius"/>
    </source>
</evidence>
<dbReference type="AlphaFoldDB" id="A0A066RVU4"/>
<reference evidence="4 5" key="1">
    <citation type="submission" date="2014-04" db="EMBL/GenBank/DDBJ databases">
        <title>Draft genome sequence of Photobacterium halotolerans S2753: a solonamide, ngercheumicin and holomycin producer.</title>
        <authorList>
            <person name="Machado H.R."/>
            <person name="Gram L."/>
        </authorList>
    </citation>
    <scope>NUCLEOTIDE SEQUENCE [LARGE SCALE GENOMIC DNA]</scope>
    <source>
        <strain evidence="4 5">S2753</strain>
    </source>
</reference>
<dbReference type="Gene3D" id="2.40.30.170">
    <property type="match status" value="1"/>
</dbReference>
<comment type="caution">
    <text evidence="4">The sequence shown here is derived from an EMBL/GenBank/DDBJ whole genome shotgun (WGS) entry which is preliminary data.</text>
</comment>
<proteinExistence type="inferred from homology"/>
<keyword evidence="2" id="KW-0472">Membrane</keyword>
<gene>
    <name evidence="4" type="ORF">EA58_03040</name>
</gene>
<dbReference type="OrthoDB" id="286173at2"/>
<dbReference type="InterPro" id="IPR058625">
    <property type="entry name" value="MdtA-like_BSH"/>
</dbReference>
<keyword evidence="5" id="KW-1185">Reference proteome</keyword>
<name>A0A066RVU4_9GAMM</name>
<dbReference type="Proteomes" id="UP000027192">
    <property type="component" value="Unassembled WGS sequence"/>
</dbReference>
<dbReference type="Pfam" id="PF25917">
    <property type="entry name" value="BSH_RND"/>
    <property type="match status" value="1"/>
</dbReference>
<organism evidence="4 5">
    <name type="scientific">Photobacterium galatheae</name>
    <dbReference type="NCBI Taxonomy" id="1654360"/>
    <lineage>
        <taxon>Bacteria</taxon>
        <taxon>Pseudomonadati</taxon>
        <taxon>Pseudomonadota</taxon>
        <taxon>Gammaproteobacteria</taxon>
        <taxon>Vibrionales</taxon>
        <taxon>Vibrionaceae</taxon>
        <taxon>Photobacterium</taxon>
    </lineage>
</organism>
<feature type="domain" description="Multidrug resistance protein MdtA-like barrel-sandwich hybrid" evidence="3">
    <location>
        <begin position="66"/>
        <end position="236"/>
    </location>
</feature>
<dbReference type="EMBL" id="JMIB01000004">
    <property type="protein sequence ID" value="KDM93181.1"/>
    <property type="molecule type" value="Genomic_DNA"/>
</dbReference>
<evidence type="ECO:0000313" key="4">
    <source>
        <dbReference type="EMBL" id="KDM93181.1"/>
    </source>
</evidence>